<dbReference type="EMBL" id="QWKH01000132">
    <property type="protein sequence ID" value="NBI35482.1"/>
    <property type="molecule type" value="Genomic_DNA"/>
</dbReference>
<feature type="compositionally biased region" description="Gly residues" evidence="1">
    <location>
        <begin position="225"/>
        <end position="235"/>
    </location>
</feature>
<feature type="region of interest" description="Disordered" evidence="1">
    <location>
        <begin position="210"/>
        <end position="269"/>
    </location>
</feature>
<dbReference type="AlphaFoldDB" id="A0A7C9JK96"/>
<name>A0A7C9JK96_9BACT</name>
<proteinExistence type="predicted"/>
<protein>
    <submittedName>
        <fullName evidence="3">Uncharacterized protein</fullName>
    </submittedName>
</protein>
<keyword evidence="2" id="KW-0472">Membrane</keyword>
<feature type="compositionally biased region" description="Low complexity" evidence="1">
    <location>
        <begin position="236"/>
        <end position="269"/>
    </location>
</feature>
<feature type="region of interest" description="Disordered" evidence="1">
    <location>
        <begin position="81"/>
        <end position="117"/>
    </location>
</feature>
<feature type="compositionally biased region" description="Polar residues" evidence="1">
    <location>
        <begin position="94"/>
        <end position="117"/>
    </location>
</feature>
<reference evidence="3" key="1">
    <citation type="submission" date="2018-08" db="EMBL/GenBank/DDBJ databases">
        <title>Murine metabolic-syndrome-specific gut microbial biobank.</title>
        <authorList>
            <person name="Liu C."/>
        </authorList>
    </citation>
    <scope>NUCLEOTIDE SEQUENCE [LARGE SCALE GENOMIC DNA]</scope>
    <source>
        <strain evidence="3">Z82</strain>
    </source>
</reference>
<organism evidence="3">
    <name type="scientific">Muribaculaceae bacterium Z82</name>
    <dbReference type="NCBI Taxonomy" id="2304548"/>
    <lineage>
        <taxon>Bacteria</taxon>
        <taxon>Pseudomonadati</taxon>
        <taxon>Bacteroidota</taxon>
        <taxon>Bacteroidia</taxon>
        <taxon>Bacteroidales</taxon>
        <taxon>Muribaculaceae</taxon>
    </lineage>
</organism>
<keyword evidence="2" id="KW-1133">Transmembrane helix</keyword>
<evidence type="ECO:0000256" key="1">
    <source>
        <dbReference type="SAM" id="MobiDB-lite"/>
    </source>
</evidence>
<accession>A0A7C9JK96</accession>
<evidence type="ECO:0000256" key="2">
    <source>
        <dbReference type="SAM" id="Phobius"/>
    </source>
</evidence>
<evidence type="ECO:0000313" key="3">
    <source>
        <dbReference type="EMBL" id="NBI35482.1"/>
    </source>
</evidence>
<feature type="transmembrane region" description="Helical" evidence="2">
    <location>
        <begin position="56"/>
        <end position="75"/>
    </location>
</feature>
<keyword evidence="2" id="KW-0812">Transmembrane</keyword>
<comment type="caution">
    <text evidence="3">The sequence shown here is derived from an EMBL/GenBank/DDBJ whole genome shotgun (WGS) entry which is preliminary data.</text>
</comment>
<sequence>MVYDDRREYGRDYGQRNMDRIHAQDSTHQSHRPALNTQYSNFYAGPSNTNAVMSRLPIFIAILVVLVLLAIVLSFTMCRHDSGSDAPTKPVSGLNDTTGSDQDPTTAPSAYNSPVTETAPTSVTVTYEVAASADYPDGIYASVDGEPEMITGPVEKEVDVTDTWTFGTWATDAVTITCDGENVSFDGTDESGMPTATVKFSDYLDQWYEDHPNVQRPGKSSGDSGTSGGDQGGSGSSDDGGSAGDNASDDGSGTSGDDGSAAGAGSDQQ</sequence>
<gene>
    <name evidence="3" type="ORF">D1639_10685</name>
</gene>